<evidence type="ECO:0000256" key="1">
    <source>
        <dbReference type="SAM" id="MobiDB-lite"/>
    </source>
</evidence>
<dbReference type="PROSITE" id="PS51184">
    <property type="entry name" value="JMJC"/>
    <property type="match status" value="1"/>
</dbReference>
<name>A0A8K0JNL9_9TREE</name>
<dbReference type="InterPro" id="IPR041667">
    <property type="entry name" value="Cupin_8"/>
</dbReference>
<dbReference type="Gene3D" id="2.60.120.650">
    <property type="entry name" value="Cupin"/>
    <property type="match status" value="1"/>
</dbReference>
<comment type="caution">
    <text evidence="3">The sequence shown here is derived from an EMBL/GenBank/DDBJ whole genome shotgun (WGS) entry which is preliminary data.</text>
</comment>
<dbReference type="PANTHER" id="PTHR12461:SF94">
    <property type="entry name" value="JMJC DOMAIN-CONTAINING PROTEIN"/>
    <property type="match status" value="1"/>
</dbReference>
<dbReference type="SUPFAM" id="SSF51197">
    <property type="entry name" value="Clavaminate synthase-like"/>
    <property type="match status" value="1"/>
</dbReference>
<dbReference type="InterPro" id="IPR003347">
    <property type="entry name" value="JmjC_dom"/>
</dbReference>
<proteinExistence type="predicted"/>
<protein>
    <recommendedName>
        <fullName evidence="2">JmjC domain-containing protein</fullName>
    </recommendedName>
</protein>
<feature type="region of interest" description="Disordered" evidence="1">
    <location>
        <begin position="112"/>
        <end position="138"/>
    </location>
</feature>
<evidence type="ECO:0000259" key="2">
    <source>
        <dbReference type="PROSITE" id="PS51184"/>
    </source>
</evidence>
<dbReference type="PANTHER" id="PTHR12461">
    <property type="entry name" value="HYPOXIA-INDUCIBLE FACTOR 1 ALPHA INHIBITOR-RELATED"/>
    <property type="match status" value="1"/>
</dbReference>
<evidence type="ECO:0000313" key="3">
    <source>
        <dbReference type="EMBL" id="KAG7561942.1"/>
    </source>
</evidence>
<dbReference type="AlphaFoldDB" id="A0A8K0JNL9"/>
<organism evidence="3 4">
    <name type="scientific">Filobasidium floriforme</name>
    <dbReference type="NCBI Taxonomy" id="5210"/>
    <lineage>
        <taxon>Eukaryota</taxon>
        <taxon>Fungi</taxon>
        <taxon>Dikarya</taxon>
        <taxon>Basidiomycota</taxon>
        <taxon>Agaricomycotina</taxon>
        <taxon>Tremellomycetes</taxon>
        <taxon>Filobasidiales</taxon>
        <taxon>Filobasidiaceae</taxon>
        <taxon>Filobasidium</taxon>
    </lineage>
</organism>
<dbReference type="OrthoDB" id="47172at2759"/>
<feature type="domain" description="JmjC" evidence="2">
    <location>
        <begin position="263"/>
        <end position="436"/>
    </location>
</feature>
<accession>A0A8K0JNL9</accession>
<dbReference type="Proteomes" id="UP000812966">
    <property type="component" value="Unassembled WGS sequence"/>
</dbReference>
<reference evidence="3" key="1">
    <citation type="submission" date="2020-04" db="EMBL/GenBank/DDBJ databases">
        <title>Analysis of mating type loci in Filobasidium floriforme.</title>
        <authorList>
            <person name="Nowrousian M."/>
        </authorList>
    </citation>
    <scope>NUCLEOTIDE SEQUENCE</scope>
    <source>
        <strain evidence="3">CBS 6242</strain>
    </source>
</reference>
<dbReference type="Pfam" id="PF13621">
    <property type="entry name" value="Cupin_8"/>
    <property type="match status" value="1"/>
</dbReference>
<dbReference type="EMBL" id="JABELV010000042">
    <property type="protein sequence ID" value="KAG7561942.1"/>
    <property type="molecule type" value="Genomic_DNA"/>
</dbReference>
<gene>
    <name evidence="3" type="ORF">FFLO_02582</name>
</gene>
<keyword evidence="4" id="KW-1185">Reference proteome</keyword>
<sequence>MSLIPRDNALGSSAEHDEASLAFRALRKLAHRKIQSLPFDTVGGQWLRLYVDATVGLVLTETITPKEDYHRVSQRIKALDMAIIIAGATGREDQIQLLIRVLQDGRFRQASKDIQKEIQQEKSSQGSPSAYGRPSKRQCMLDHAGASGRQPIPCLEKPPTMTQFIAHERNKPFILRRYIAESDEISNPYGLSWPAVDQWKSMDYLLGLVGEDRVVPVEIGSSYTDAAWTQTIVPFRAFLESVGYGRLGCQADDPATQRTDAPMYLAQYSLLKQFPELERDIVMPDYVYSAPPAPDCFPGYKPPGNEEELVINVWVGSGQGKVTSPPHTDPYYNCYAQVLGRKRVWLAPPSIGPYMYAHGGCPNDEAEVYATNTSQVPVFELSSSDRTKYPHFFEQVEAECMEEILEPGDMLFMPPGWWHAMRGEGTTFAWSVSMWF</sequence>
<evidence type="ECO:0000313" key="4">
    <source>
        <dbReference type="Proteomes" id="UP000812966"/>
    </source>
</evidence>